<dbReference type="PANTHER" id="PTHR34989:SF1">
    <property type="entry name" value="PROTEIN HDED"/>
    <property type="match status" value="1"/>
</dbReference>
<evidence type="ECO:0000313" key="2">
    <source>
        <dbReference type="EMBL" id="GAA3028874.1"/>
    </source>
</evidence>
<dbReference type="InterPro" id="IPR005325">
    <property type="entry name" value="DUF308_memb"/>
</dbReference>
<evidence type="ECO:0000313" key="3">
    <source>
        <dbReference type="Proteomes" id="UP001501035"/>
    </source>
</evidence>
<keyword evidence="1" id="KW-1133">Transmembrane helix</keyword>
<feature type="transmembrane region" description="Helical" evidence="1">
    <location>
        <begin position="21"/>
        <end position="40"/>
    </location>
</feature>
<accession>A0ABP6L3K9</accession>
<evidence type="ECO:0000256" key="1">
    <source>
        <dbReference type="SAM" id="Phobius"/>
    </source>
</evidence>
<keyword evidence="1" id="KW-0812">Transmembrane</keyword>
<feature type="transmembrane region" description="Helical" evidence="1">
    <location>
        <begin position="109"/>
        <end position="129"/>
    </location>
</feature>
<keyword evidence="3" id="KW-1185">Reference proteome</keyword>
<feature type="transmembrane region" description="Helical" evidence="1">
    <location>
        <begin position="76"/>
        <end position="97"/>
    </location>
</feature>
<proteinExistence type="predicted"/>
<feature type="transmembrane region" description="Helical" evidence="1">
    <location>
        <begin position="46"/>
        <end position="64"/>
    </location>
</feature>
<dbReference type="Proteomes" id="UP001501035">
    <property type="component" value="Unassembled WGS sequence"/>
</dbReference>
<comment type="caution">
    <text evidence="2">The sequence shown here is derived from an EMBL/GenBank/DDBJ whole genome shotgun (WGS) entry which is preliminary data.</text>
</comment>
<protein>
    <submittedName>
        <fullName evidence="2">HdeD family acid-resistance protein</fullName>
    </submittedName>
</protein>
<reference evidence="3" key="1">
    <citation type="journal article" date="2019" name="Int. J. Syst. Evol. Microbiol.">
        <title>The Global Catalogue of Microorganisms (GCM) 10K type strain sequencing project: providing services to taxonomists for standard genome sequencing and annotation.</title>
        <authorList>
            <consortium name="The Broad Institute Genomics Platform"/>
            <consortium name="The Broad Institute Genome Sequencing Center for Infectious Disease"/>
            <person name="Wu L."/>
            <person name="Ma J."/>
        </authorList>
    </citation>
    <scope>NUCLEOTIDE SEQUENCE [LARGE SCALE GENOMIC DNA]</scope>
    <source>
        <strain evidence="3">JCM 14234</strain>
    </source>
</reference>
<dbReference type="EMBL" id="BAAAVS010000015">
    <property type="protein sequence ID" value="GAA3028874.1"/>
    <property type="molecule type" value="Genomic_DNA"/>
</dbReference>
<keyword evidence="1" id="KW-0472">Membrane</keyword>
<dbReference type="RefSeq" id="WP_290705970.1">
    <property type="nucleotide sequence ID" value="NZ_BAAAVS010000015.1"/>
</dbReference>
<feature type="transmembrane region" description="Helical" evidence="1">
    <location>
        <begin position="141"/>
        <end position="162"/>
    </location>
</feature>
<sequence length="191" mass="20163">MTIADIERQIPETVVGAVRGTVIFSALVGIAVGIACLVWPAATVNVLAILLGIALVVAGLYRIYQSFAATFLSGGLRFALGIIGLMILWAGIVVLWHPSNSGWGEADRIWFLAVFIGIGWIFQGVAELFSATTGSRHSSVWMAVLSGIVSIAAGIIMLAWPALALSTFVWVAGILLIVVSVVSLFTLPKKV</sequence>
<dbReference type="InterPro" id="IPR052712">
    <property type="entry name" value="Acid_resist_chaperone_HdeD"/>
</dbReference>
<name>A0ABP6L3K9_9ACTN</name>
<dbReference type="Pfam" id="PF03729">
    <property type="entry name" value="DUF308"/>
    <property type="match status" value="2"/>
</dbReference>
<dbReference type="PANTHER" id="PTHR34989">
    <property type="entry name" value="PROTEIN HDED"/>
    <property type="match status" value="1"/>
</dbReference>
<feature type="transmembrane region" description="Helical" evidence="1">
    <location>
        <begin position="168"/>
        <end position="187"/>
    </location>
</feature>
<organism evidence="2 3">
    <name type="scientific">Gordonia defluvii</name>
    <dbReference type="NCBI Taxonomy" id="283718"/>
    <lineage>
        <taxon>Bacteria</taxon>
        <taxon>Bacillati</taxon>
        <taxon>Actinomycetota</taxon>
        <taxon>Actinomycetes</taxon>
        <taxon>Mycobacteriales</taxon>
        <taxon>Gordoniaceae</taxon>
        <taxon>Gordonia</taxon>
    </lineage>
</organism>
<gene>
    <name evidence="2" type="ORF">GCM10010528_08170</name>
</gene>